<keyword evidence="4" id="KW-1185">Reference proteome</keyword>
<evidence type="ECO:0000256" key="1">
    <source>
        <dbReference type="ARBA" id="ARBA00022741"/>
    </source>
</evidence>
<evidence type="ECO:0000256" key="2">
    <source>
        <dbReference type="ARBA" id="ARBA00023134"/>
    </source>
</evidence>
<accession>A0ABP0F189</accession>
<dbReference type="PANTHER" id="PTHR24072">
    <property type="entry name" value="RHO FAMILY GTPASE"/>
    <property type="match status" value="1"/>
</dbReference>
<dbReference type="PROSITE" id="PS51257">
    <property type="entry name" value="PROKAR_LIPOPROTEIN"/>
    <property type="match status" value="1"/>
</dbReference>
<gene>
    <name evidence="3" type="ORF">CVLEPA_LOCUS3275</name>
</gene>
<dbReference type="PROSITE" id="PS51420">
    <property type="entry name" value="RHO"/>
    <property type="match status" value="1"/>
</dbReference>
<dbReference type="SUPFAM" id="SSF52540">
    <property type="entry name" value="P-loop containing nucleoside triphosphate hydrolases"/>
    <property type="match status" value="1"/>
</dbReference>
<reference evidence="3 4" key="1">
    <citation type="submission" date="2024-02" db="EMBL/GenBank/DDBJ databases">
        <authorList>
            <person name="Daric V."/>
            <person name="Darras S."/>
        </authorList>
    </citation>
    <scope>NUCLEOTIDE SEQUENCE [LARGE SCALE GENOMIC DNA]</scope>
</reference>
<name>A0ABP0F189_CLALP</name>
<dbReference type="CDD" id="cd00157">
    <property type="entry name" value="Rho"/>
    <property type="match status" value="1"/>
</dbReference>
<comment type="caution">
    <text evidence="3">The sequence shown here is derived from an EMBL/GenBank/DDBJ whole genome shotgun (WGS) entry which is preliminary data.</text>
</comment>
<keyword evidence="2" id="KW-0342">GTP-binding</keyword>
<dbReference type="SMART" id="SM00175">
    <property type="entry name" value="RAB"/>
    <property type="match status" value="1"/>
</dbReference>
<evidence type="ECO:0000313" key="4">
    <source>
        <dbReference type="Proteomes" id="UP001642483"/>
    </source>
</evidence>
<dbReference type="InterPro" id="IPR005225">
    <property type="entry name" value="Small_GTP-bd"/>
</dbReference>
<dbReference type="PROSITE" id="PS51421">
    <property type="entry name" value="RAS"/>
    <property type="match status" value="1"/>
</dbReference>
<dbReference type="InterPro" id="IPR027417">
    <property type="entry name" value="P-loop_NTPase"/>
</dbReference>
<dbReference type="SMART" id="SM00173">
    <property type="entry name" value="RAS"/>
    <property type="match status" value="1"/>
</dbReference>
<sequence length="302" mass="33954">MRFEASSTKKTAKIQIPSQINVSATACREDEEITKRCCLLLGSTKCSKLQHCEGTRATRGHQSSAYQCNPVNILGCVCWSIARTRTSFSRLLTNRRNFFACRNMEDFESIKIVAVGDVTVGKTSLYSAYATGKPPTGYIPTVFDHHSVPIVLDGIQYTLGLWDSSGDEDYDRLRPLSYHSTDVFLILFSLLDRCSFASVSTRWIPEVRHHCPTAKIILVGMKRDLRDDSASKEILCEQNSKPIGCNEGLQVSTEIGAARYLECSTKTMEGVHDVFAETVRIFRKQDEAKKKKKNKKERCAIF</sequence>
<protein>
    <submittedName>
        <fullName evidence="3">Uncharacterized protein</fullName>
    </submittedName>
</protein>
<dbReference type="PRINTS" id="PR00449">
    <property type="entry name" value="RASTRNSFRMNG"/>
</dbReference>
<organism evidence="3 4">
    <name type="scientific">Clavelina lepadiformis</name>
    <name type="common">Light-bulb sea squirt</name>
    <name type="synonym">Ascidia lepadiformis</name>
    <dbReference type="NCBI Taxonomy" id="159417"/>
    <lineage>
        <taxon>Eukaryota</taxon>
        <taxon>Metazoa</taxon>
        <taxon>Chordata</taxon>
        <taxon>Tunicata</taxon>
        <taxon>Ascidiacea</taxon>
        <taxon>Aplousobranchia</taxon>
        <taxon>Clavelinidae</taxon>
        <taxon>Clavelina</taxon>
    </lineage>
</organism>
<dbReference type="InterPro" id="IPR001806">
    <property type="entry name" value="Small_GTPase"/>
</dbReference>
<keyword evidence="1" id="KW-0547">Nucleotide-binding</keyword>
<dbReference type="InterPro" id="IPR003578">
    <property type="entry name" value="Small_GTPase_Rho"/>
</dbReference>
<dbReference type="Pfam" id="PF00071">
    <property type="entry name" value="Ras"/>
    <property type="match status" value="1"/>
</dbReference>
<dbReference type="Proteomes" id="UP001642483">
    <property type="component" value="Unassembled WGS sequence"/>
</dbReference>
<dbReference type="EMBL" id="CAWYQH010000002">
    <property type="protein sequence ID" value="CAK8673479.1"/>
    <property type="molecule type" value="Genomic_DNA"/>
</dbReference>
<dbReference type="PROSITE" id="PS51419">
    <property type="entry name" value="RAB"/>
    <property type="match status" value="1"/>
</dbReference>
<evidence type="ECO:0000313" key="3">
    <source>
        <dbReference type="EMBL" id="CAK8673479.1"/>
    </source>
</evidence>
<dbReference type="SMART" id="SM00174">
    <property type="entry name" value="RHO"/>
    <property type="match status" value="1"/>
</dbReference>
<dbReference type="Gene3D" id="3.40.50.300">
    <property type="entry name" value="P-loop containing nucleotide triphosphate hydrolases"/>
    <property type="match status" value="1"/>
</dbReference>
<proteinExistence type="predicted"/>
<dbReference type="NCBIfam" id="TIGR00231">
    <property type="entry name" value="small_GTP"/>
    <property type="match status" value="1"/>
</dbReference>